<evidence type="ECO:0000256" key="2">
    <source>
        <dbReference type="SAM" id="SignalP"/>
    </source>
</evidence>
<keyword evidence="2" id="KW-0732">Signal</keyword>
<protein>
    <submittedName>
        <fullName evidence="4">Bacterial Ig-like domain-containing protein</fullName>
    </submittedName>
</protein>
<proteinExistence type="predicted"/>
<sequence length="415" mass="44359">MKKSAMLIALVGFVSLTGALVSCETGDSSSSSSSMSSSQTTTSSSSSESSVSSDTSSVSSSESSSESSSSSSQDMVLKTLQVRAPTKTSYYVGEKLDLTGFRVTVSTYKNGSLVSQEIAEDYTLSINGSEIDPATYVFETSETVNVIVSVEGVERGSSFSVNVLPRPLDISLYDAINGILEAGNYTATTTVNGGEDSFTLTGLVSRDWVYFSSDYVLDDLYSFSCLGGRWLGFAETQNGTTIQYTVSGEGEIENVSQVAIDNGLFSKRSTLGYETDRIYTVSLFGDGNKTYSGETYTIQSEYGISDECLADLEDLTPDSGTASTYTFHQGSEHLNWAVPLSGDMTDSYNPVNHFDEDVYVTVNSDGGLTITTTGTGYNYSTTITKIGETTFPEMDAYLEELGDGVVSGDESLTTW</sequence>
<dbReference type="Gene3D" id="2.60.40.3630">
    <property type="match status" value="1"/>
</dbReference>
<dbReference type="AlphaFoldDB" id="A0A9D9DA69"/>
<gene>
    <name evidence="4" type="ORF">IAC78_04085</name>
</gene>
<feature type="chain" id="PRO_5038388992" evidence="2">
    <location>
        <begin position="20"/>
        <end position="415"/>
    </location>
</feature>
<reference evidence="4" key="2">
    <citation type="journal article" date="2021" name="PeerJ">
        <title>Extensive microbial diversity within the chicken gut microbiome revealed by metagenomics and culture.</title>
        <authorList>
            <person name="Gilroy R."/>
            <person name="Ravi A."/>
            <person name="Getino M."/>
            <person name="Pursley I."/>
            <person name="Horton D.L."/>
            <person name="Alikhan N.F."/>
            <person name="Baker D."/>
            <person name="Gharbi K."/>
            <person name="Hall N."/>
            <person name="Watson M."/>
            <person name="Adriaenssens E.M."/>
            <person name="Foster-Nyarko E."/>
            <person name="Jarju S."/>
            <person name="Secka A."/>
            <person name="Antonio M."/>
            <person name="Oren A."/>
            <person name="Chaudhuri R.R."/>
            <person name="La Ragione R."/>
            <person name="Hildebrand F."/>
            <person name="Pallen M.J."/>
        </authorList>
    </citation>
    <scope>NUCLEOTIDE SEQUENCE</scope>
    <source>
        <strain evidence="4">1748</strain>
    </source>
</reference>
<dbReference type="PROSITE" id="PS51257">
    <property type="entry name" value="PROKAR_LIPOPROTEIN"/>
    <property type="match status" value="1"/>
</dbReference>
<evidence type="ECO:0000313" key="5">
    <source>
        <dbReference type="Proteomes" id="UP000823629"/>
    </source>
</evidence>
<dbReference type="InterPro" id="IPR022038">
    <property type="entry name" value="Ig-like_bact"/>
</dbReference>
<feature type="domain" description="Ig-like" evidence="3">
    <location>
        <begin position="85"/>
        <end position="154"/>
    </location>
</feature>
<dbReference type="EMBL" id="JADING010000117">
    <property type="protein sequence ID" value="MBO8414629.1"/>
    <property type="molecule type" value="Genomic_DNA"/>
</dbReference>
<evidence type="ECO:0000313" key="4">
    <source>
        <dbReference type="EMBL" id="MBO8414629.1"/>
    </source>
</evidence>
<evidence type="ECO:0000256" key="1">
    <source>
        <dbReference type="SAM" id="MobiDB-lite"/>
    </source>
</evidence>
<dbReference type="Proteomes" id="UP000823629">
    <property type="component" value="Unassembled WGS sequence"/>
</dbReference>
<comment type="caution">
    <text evidence="4">The sequence shown here is derived from an EMBL/GenBank/DDBJ whole genome shotgun (WGS) entry which is preliminary data.</text>
</comment>
<reference evidence="4" key="1">
    <citation type="submission" date="2020-10" db="EMBL/GenBank/DDBJ databases">
        <authorList>
            <person name="Gilroy R."/>
        </authorList>
    </citation>
    <scope>NUCLEOTIDE SEQUENCE</scope>
    <source>
        <strain evidence="4">1748</strain>
    </source>
</reference>
<name>A0A9D9DA69_9BACL</name>
<organism evidence="4 5">
    <name type="scientific">Candidatus Scatoplasma merdavium</name>
    <dbReference type="NCBI Taxonomy" id="2840932"/>
    <lineage>
        <taxon>Bacteria</taxon>
        <taxon>Bacillati</taxon>
        <taxon>Bacillota</taxon>
        <taxon>Bacilli</taxon>
        <taxon>Bacillales</taxon>
        <taxon>Candidatus Scatoplasma</taxon>
    </lineage>
</organism>
<feature type="signal peptide" evidence="2">
    <location>
        <begin position="1"/>
        <end position="19"/>
    </location>
</feature>
<accession>A0A9D9DA69</accession>
<evidence type="ECO:0000259" key="3">
    <source>
        <dbReference type="Pfam" id="PF07523"/>
    </source>
</evidence>
<feature type="region of interest" description="Disordered" evidence="1">
    <location>
        <begin position="26"/>
        <end position="75"/>
    </location>
</feature>
<dbReference type="Pfam" id="PF07523">
    <property type="entry name" value="Big_3"/>
    <property type="match status" value="1"/>
</dbReference>
<feature type="compositionally biased region" description="Low complexity" evidence="1">
    <location>
        <begin position="28"/>
        <end position="75"/>
    </location>
</feature>